<reference evidence="1" key="1">
    <citation type="submission" date="2021-04" db="EMBL/GenBank/DDBJ databases">
        <title>Oceanospirillales bacteria with DddD are important DMSP degraders in coastal seawater.</title>
        <authorList>
            <person name="Liu J."/>
        </authorList>
    </citation>
    <scope>NUCLEOTIDE SEQUENCE</scope>
    <source>
        <strain evidence="1">GY6</strain>
    </source>
</reference>
<evidence type="ECO:0000313" key="2">
    <source>
        <dbReference type="Proteomes" id="UP001059950"/>
    </source>
</evidence>
<keyword evidence="2" id="KW-1185">Reference proteome</keyword>
<organism evidence="1 2">
    <name type="scientific">Amphritea atlantica</name>
    <dbReference type="NCBI Taxonomy" id="355243"/>
    <lineage>
        <taxon>Bacteria</taxon>
        <taxon>Pseudomonadati</taxon>
        <taxon>Pseudomonadota</taxon>
        <taxon>Gammaproteobacteria</taxon>
        <taxon>Oceanospirillales</taxon>
        <taxon>Oceanospirillaceae</taxon>
        <taxon>Amphritea</taxon>
    </lineage>
</organism>
<gene>
    <name evidence="1" type="ORF">KDX31_11770</name>
</gene>
<proteinExistence type="predicted"/>
<accession>A0ABY5GPY9</accession>
<dbReference type="EMBL" id="CP073344">
    <property type="protein sequence ID" value="UTW02037.1"/>
    <property type="molecule type" value="Genomic_DNA"/>
</dbReference>
<name>A0ABY5GPY9_9GAMM</name>
<dbReference type="Proteomes" id="UP001059950">
    <property type="component" value="Chromosome"/>
</dbReference>
<protein>
    <submittedName>
        <fullName evidence="1">Uncharacterized protein</fullName>
    </submittedName>
</protein>
<sequence>MAIPQTHNSVYKQAASMRSQVQAELILSAFAFIKDRVKSAAPAFGPLSSRTNYKMSMQAMDRDTASV</sequence>
<evidence type="ECO:0000313" key="1">
    <source>
        <dbReference type="EMBL" id="UTW02037.1"/>
    </source>
</evidence>